<dbReference type="Gene3D" id="3.40.50.150">
    <property type="entry name" value="Vaccinia Virus protein VP39"/>
    <property type="match status" value="1"/>
</dbReference>
<dbReference type="EMBL" id="QKXC01000398">
    <property type="protein sequence ID" value="RBR04978.1"/>
    <property type="molecule type" value="Genomic_DNA"/>
</dbReference>
<dbReference type="InterPro" id="IPR029063">
    <property type="entry name" value="SAM-dependent_MTases_sf"/>
</dbReference>
<dbReference type="PANTHER" id="PTHR38790">
    <property type="entry name" value="2EXR DOMAIN-CONTAINING PROTEIN-RELATED"/>
    <property type="match status" value="1"/>
</dbReference>
<dbReference type="Pfam" id="PF24864">
    <property type="entry name" value="DUF7730"/>
    <property type="match status" value="1"/>
</dbReference>
<accession>A0A366QL60</accession>
<sequence>MLPEPRHSLTPSPSLEDVSRPKQNAPIFTQLPPEIRHEILLQAFGGRTVHIDLVYQHPLQPPDPKRATYHYGKNMEQGCYLDRDKPKCWQWRGCVCHRNPSNLRRVFGQKNAGILDPSGGPTGDIWPPLYPQDPTSGLGEDMYRHWELDEPGDDSCCKGYANHCGEYISPKIGGKPDACWIGAMGWLLACRKAYTEGMEVLYGINTIHMGSKPLLYNLPTLITPQRLQTMDALEIVWRPDVYRLPGGRQGLHAEEWKLDQEQIPQIHDIILQTFLHVRRLHLAFNISYHVGNRPHLNNMVLRWDEFATTLARKGNLQAPLTISLTSSYWMDLYDKAKKDAVNKDSCPSTLRSQFWRWTNGKCALAPFTNSTETWGKIDGATKENGYWIVRGDKDDDKRRQAQSAYQSIMIHRFKSWVAENRAKQKKQTKEGYPEPAPDLPFFLNAEKQLLPICPASINAHDAPIFNKLSTEIRREIVIKAFGARRVHMDLFYGHPYISKPGDNGFPQGAHYEGNYDKSVPKRWQWRGCVCHRTMSLEVQKLADGGWRDWPTVGESCDSLQLGEQRNRRWDSDEPGDDTCFSGFAKQCGSYTYYGDDSACWIGATGWLLTCRQAYTEGVEVLYGTNTIHISSETLLTRLPCDIPTPPRLLLLQSLEIVWNLDTVKLSRGWALQRPIRHELRQDQLKQIIEIILDSLANVRRLHLALVLRGTYGVDLYLDNSFQLIDVLADQLCRWGRLKVPLQVSITSSVYKQLYVQAKEVAINNDVKPCAVFQFWRFLDGRVALAPGSPERFCKIDGSTVKNGYWIVHGDKDDDKRQIPECGFGLNMEMRKKWIYPQGLACHSLNSNLQAPQGSSPPGDLVPGEEFDADDADSLSQSDTSSSTASVSASILEYRRIHGRTYHSDKFRNDYVFPNDEQQLQSVDISHHYLTLLLDGELFLAPVKEDVQRVLDVGTGSGIWAIDFGDQYPSAEVIGTDLSPCQPQWVPPNVRFEVDDATESWTWNNNHFDFIHIRYLFGAIPDWNHLFEQAYRCCAPGGWIESVEADVRIKSDDGTADLAPVWKTCDKMYEEGGKILNRSFFVSELQEEGIKKAGFVDVKVVDYKIPIGGWPKDPKLAEIGRFVQQTLENDLEGYSFVLWNNVLKWPDDEYQIFLIQIRQALRNRKVHSYIMTRYVYGRKAEET</sequence>
<feature type="region of interest" description="Disordered" evidence="1">
    <location>
        <begin position="846"/>
        <end position="881"/>
    </location>
</feature>
<dbReference type="Proteomes" id="UP000253153">
    <property type="component" value="Unassembled WGS sequence"/>
</dbReference>
<dbReference type="InterPro" id="IPR056632">
    <property type="entry name" value="DUF7730"/>
</dbReference>
<feature type="compositionally biased region" description="Polar residues" evidence="1">
    <location>
        <begin position="846"/>
        <end position="855"/>
    </location>
</feature>
<proteinExistence type="predicted"/>
<organism evidence="3 4">
    <name type="scientific">Fusarium coffeatum</name>
    <dbReference type="NCBI Taxonomy" id="231269"/>
    <lineage>
        <taxon>Eukaryota</taxon>
        <taxon>Fungi</taxon>
        <taxon>Dikarya</taxon>
        <taxon>Ascomycota</taxon>
        <taxon>Pezizomycotina</taxon>
        <taxon>Sordariomycetes</taxon>
        <taxon>Hypocreomycetidae</taxon>
        <taxon>Hypocreales</taxon>
        <taxon>Nectriaceae</taxon>
        <taxon>Fusarium</taxon>
        <taxon>Fusarium incarnatum-equiseti species complex</taxon>
    </lineage>
</organism>
<dbReference type="RefSeq" id="XP_031010373.1">
    <property type="nucleotide sequence ID" value="XM_031165570.1"/>
</dbReference>
<dbReference type="PANTHER" id="PTHR38790:SF4">
    <property type="entry name" value="2EXR DOMAIN-CONTAINING PROTEIN"/>
    <property type="match status" value="1"/>
</dbReference>
<comment type="caution">
    <text evidence="3">The sequence shown here is derived from an EMBL/GenBank/DDBJ whole genome shotgun (WGS) entry which is preliminary data.</text>
</comment>
<reference evidence="3 4" key="1">
    <citation type="submission" date="2018-06" db="EMBL/GenBank/DDBJ databases">
        <title>Fusarium incarnatum-equiseti species complex species 28.</title>
        <authorList>
            <person name="Gardiner D.M."/>
        </authorList>
    </citation>
    <scope>NUCLEOTIDE SEQUENCE [LARGE SCALE GENOMIC DNA]</scope>
    <source>
        <strain evidence="3 4">FIESC_28</strain>
    </source>
</reference>
<dbReference type="OrthoDB" id="2013972at2759"/>
<feature type="domain" description="DUF7730" evidence="2">
    <location>
        <begin position="605"/>
        <end position="707"/>
    </location>
</feature>
<dbReference type="CDD" id="cd02440">
    <property type="entry name" value="AdoMet_MTases"/>
    <property type="match status" value="1"/>
</dbReference>
<dbReference type="AlphaFoldDB" id="A0A366QL60"/>
<protein>
    <recommendedName>
        <fullName evidence="2">DUF7730 domain-containing protein</fullName>
    </recommendedName>
</protein>
<keyword evidence="4" id="KW-1185">Reference proteome</keyword>
<evidence type="ECO:0000256" key="1">
    <source>
        <dbReference type="SAM" id="MobiDB-lite"/>
    </source>
</evidence>
<dbReference type="GeneID" id="42000866"/>
<dbReference type="SUPFAM" id="SSF53335">
    <property type="entry name" value="S-adenosyl-L-methionine-dependent methyltransferases"/>
    <property type="match status" value="1"/>
</dbReference>
<feature type="compositionally biased region" description="Acidic residues" evidence="1">
    <location>
        <begin position="862"/>
        <end position="872"/>
    </location>
</feature>
<gene>
    <name evidence="3" type="ORF">FIESC28_11446</name>
</gene>
<evidence type="ECO:0000313" key="4">
    <source>
        <dbReference type="Proteomes" id="UP000253153"/>
    </source>
</evidence>
<name>A0A366QL60_9HYPO</name>
<dbReference type="Pfam" id="PF13489">
    <property type="entry name" value="Methyltransf_23"/>
    <property type="match status" value="1"/>
</dbReference>
<evidence type="ECO:0000313" key="3">
    <source>
        <dbReference type="EMBL" id="RBR04978.1"/>
    </source>
</evidence>
<feature type="region of interest" description="Disordered" evidence="1">
    <location>
        <begin position="1"/>
        <end position="22"/>
    </location>
</feature>
<evidence type="ECO:0000259" key="2">
    <source>
        <dbReference type="Pfam" id="PF24864"/>
    </source>
</evidence>